<organism evidence="1 2">
    <name type="scientific">Ureaplasma ceti</name>
    <dbReference type="NCBI Taxonomy" id="3119530"/>
    <lineage>
        <taxon>Bacteria</taxon>
        <taxon>Bacillati</taxon>
        <taxon>Mycoplasmatota</taxon>
        <taxon>Mycoplasmoidales</taxon>
        <taxon>Mycoplasmoidaceae</taxon>
        <taxon>Ureaplasma</taxon>
    </lineage>
</organism>
<accession>A0ABP9U5Y6</accession>
<keyword evidence="2" id="KW-1185">Reference proteome</keyword>
<dbReference type="EMBL" id="BAABQM010000003">
    <property type="protein sequence ID" value="GAA5414753.1"/>
    <property type="molecule type" value="Genomic_DNA"/>
</dbReference>
<gene>
    <name evidence="1" type="ORF">UREOM_4640</name>
</gene>
<protein>
    <recommendedName>
        <fullName evidence="3">Glycosyltransferase</fullName>
    </recommendedName>
</protein>
<dbReference type="Proteomes" id="UP001449582">
    <property type="component" value="Unassembled WGS sequence"/>
</dbReference>
<reference evidence="1" key="1">
    <citation type="submission" date="2024-02" db="EMBL/GenBank/DDBJ databases">
        <title>Draft genome sequence of new strains in genus Ureaplasma.</title>
        <authorList>
            <person name="Nakajima Y."/>
            <person name="Segawa T."/>
        </authorList>
    </citation>
    <scope>NUCLEOTIDE SEQUENCE [LARGE SCALE GENOMIC DNA]</scope>
    <source>
        <strain evidence="1">OM1</strain>
    </source>
</reference>
<sequence>MSNHSYTNSYSSTRIIISQELLVLYLVQNNDIKTIIQNASAIEQEAMHDVLVLLSDSQSELMSELQSHNIKYQAFSTTDLTLKLKAGFEYGLNNGYKYMVEFDDDGQYDWTEIVKLYQKSTETNCDIVIGNRTKNRLFNMSKGDTKITNALQTKANAMIEDAFCFLRLFNDSAVNVYLSEGFTSYDPASYVFLSKKANLKFGHVNVVCQTGTNSWQNARINNPIYVTKQYTKILFGNVK</sequence>
<evidence type="ECO:0000313" key="2">
    <source>
        <dbReference type="Proteomes" id="UP001449582"/>
    </source>
</evidence>
<name>A0ABP9U5Y6_9BACT</name>
<dbReference type="RefSeq" id="WP_353289914.1">
    <property type="nucleotide sequence ID" value="NZ_BAABQM010000003.1"/>
</dbReference>
<comment type="caution">
    <text evidence="1">The sequence shown here is derived from an EMBL/GenBank/DDBJ whole genome shotgun (WGS) entry which is preliminary data.</text>
</comment>
<proteinExistence type="predicted"/>
<evidence type="ECO:0008006" key="3">
    <source>
        <dbReference type="Google" id="ProtNLM"/>
    </source>
</evidence>
<evidence type="ECO:0000313" key="1">
    <source>
        <dbReference type="EMBL" id="GAA5414753.1"/>
    </source>
</evidence>